<keyword evidence="3 19" id="KW-0963">Cytoplasm</keyword>
<name>A0A1W1ULR9_PEPAS</name>
<evidence type="ECO:0000256" key="12">
    <source>
        <dbReference type="ARBA" id="ARBA00058382"/>
    </source>
</evidence>
<dbReference type="CDD" id="cd01712">
    <property type="entry name" value="PPase_ThiI"/>
    <property type="match status" value="1"/>
</dbReference>
<dbReference type="GO" id="GO:0005829">
    <property type="term" value="C:cytosol"/>
    <property type="evidence" value="ECO:0007669"/>
    <property type="project" value="TreeGrafter"/>
</dbReference>
<dbReference type="Gene3D" id="3.30.2130.30">
    <property type="match status" value="1"/>
</dbReference>
<evidence type="ECO:0000256" key="6">
    <source>
        <dbReference type="ARBA" id="ARBA00022741"/>
    </source>
</evidence>
<evidence type="ECO:0000256" key="4">
    <source>
        <dbReference type="ARBA" id="ARBA00022555"/>
    </source>
</evidence>
<dbReference type="GO" id="GO:0002937">
    <property type="term" value="P:tRNA 4-thiouridine biosynthesis"/>
    <property type="evidence" value="ECO:0007669"/>
    <property type="project" value="TreeGrafter"/>
</dbReference>
<comment type="subcellular location">
    <subcellularLocation>
        <location evidence="1 19">Cytoplasm</location>
    </subcellularLocation>
</comment>
<dbReference type="HAMAP" id="MF_00021">
    <property type="entry name" value="ThiI"/>
    <property type="match status" value="1"/>
</dbReference>
<dbReference type="InterPro" id="IPR054173">
    <property type="entry name" value="ThiI_fer"/>
</dbReference>
<evidence type="ECO:0000256" key="3">
    <source>
        <dbReference type="ARBA" id="ARBA00022490"/>
    </source>
</evidence>
<evidence type="ECO:0000313" key="21">
    <source>
        <dbReference type="EMBL" id="SMB81751.1"/>
    </source>
</evidence>
<evidence type="ECO:0000256" key="7">
    <source>
        <dbReference type="ARBA" id="ARBA00022840"/>
    </source>
</evidence>
<evidence type="ECO:0000256" key="14">
    <source>
        <dbReference type="ARBA" id="ARBA00066827"/>
    </source>
</evidence>
<evidence type="ECO:0000256" key="19">
    <source>
        <dbReference type="HAMAP-Rule" id="MF_00021"/>
    </source>
</evidence>
<keyword evidence="6 19" id="KW-0547">Nucleotide-binding</keyword>
<dbReference type="SUPFAM" id="SSF52402">
    <property type="entry name" value="Adenine nucleotide alpha hydrolases-like"/>
    <property type="match status" value="1"/>
</dbReference>
<dbReference type="SUPFAM" id="SSF143437">
    <property type="entry name" value="THUMP domain-like"/>
    <property type="match status" value="1"/>
</dbReference>
<dbReference type="RefSeq" id="WP_084230067.1">
    <property type="nucleotide sequence ID" value="NZ_FWWR01000009.1"/>
</dbReference>
<evidence type="ECO:0000313" key="22">
    <source>
        <dbReference type="Proteomes" id="UP000192368"/>
    </source>
</evidence>
<accession>A0A1W1ULR9</accession>
<dbReference type="InterPro" id="IPR014729">
    <property type="entry name" value="Rossmann-like_a/b/a_fold"/>
</dbReference>
<sequence>MEKLISLSLGEVMLKGDNRKTFINKIIGQVKKISKNFQDISVYRDFGKIYINCHEEDIDEVIKKVKNIFGIVYITPTWKIDRNMENFEEAVLAVAKAQAEKGYKTFKAKAKRSDKRFEIQSADLNQMIGGIVLKNTEYKVDVHNPDFYIYCDVKEHIYLYSERFKGTGGLPLGTNGRGLLLLSGGIDSPVAGYMMAKRGICVDAVHFHSYPFTSERAEEKVQKLAKILGQYTGTIRMYSCNLLNIQKAINKNCPEDEMTILSRRFMMRIAEEISKQYEYDSIITGENLGQVASQTIGGLNVTNAIPDRVVFRPLIGMDKVDIIEIAESIGTYETSIMPFEDCCSVFLPKHPKLRPTRKGVEKSESKLQVEELVKEAMSELEIITIKQED</sequence>
<feature type="domain" description="THUMP" evidence="20">
    <location>
        <begin position="59"/>
        <end position="163"/>
    </location>
</feature>
<dbReference type="Pfam" id="PF22025">
    <property type="entry name" value="ThiI_fer"/>
    <property type="match status" value="1"/>
</dbReference>
<dbReference type="InterPro" id="IPR049961">
    <property type="entry name" value="ThiI_N"/>
</dbReference>
<keyword evidence="7 19" id="KW-0067">ATP-binding</keyword>
<reference evidence="22" key="1">
    <citation type="submission" date="2017-04" db="EMBL/GenBank/DDBJ databases">
        <authorList>
            <person name="Varghese N."/>
            <person name="Submissions S."/>
        </authorList>
    </citation>
    <scope>NUCLEOTIDE SEQUENCE [LARGE SCALE GENOMIC DNA]</scope>
    <source>
        <strain evidence="22">DSM 20463</strain>
    </source>
</reference>
<evidence type="ECO:0000256" key="1">
    <source>
        <dbReference type="ARBA" id="ARBA00004496"/>
    </source>
</evidence>
<protein>
    <recommendedName>
        <fullName evidence="15 19">Probable tRNA sulfurtransferase</fullName>
        <ecNumber evidence="14 19">2.8.1.4</ecNumber>
    </recommendedName>
    <alternativeName>
        <fullName evidence="16 19">Sulfur carrier protein ThiS sulfurtransferase</fullName>
    </alternativeName>
    <alternativeName>
        <fullName evidence="17 19">Thiamine biosynthesis protein ThiI</fullName>
    </alternativeName>
    <alternativeName>
        <fullName evidence="18 19">tRNA 4-thiouridine synthase</fullName>
    </alternativeName>
</protein>
<evidence type="ECO:0000256" key="17">
    <source>
        <dbReference type="ARBA" id="ARBA00077849"/>
    </source>
</evidence>
<dbReference type="PANTHER" id="PTHR43209">
    <property type="entry name" value="TRNA SULFURTRANSFERASE"/>
    <property type="match status" value="1"/>
</dbReference>
<evidence type="ECO:0000256" key="10">
    <source>
        <dbReference type="ARBA" id="ARBA00050570"/>
    </source>
</evidence>
<dbReference type="Pfam" id="PF02568">
    <property type="entry name" value="ThiI"/>
    <property type="match status" value="1"/>
</dbReference>
<dbReference type="EC" id="2.8.1.4" evidence="14 19"/>
<comment type="pathway">
    <text evidence="2 19">Cofactor biosynthesis; thiamine diphosphate biosynthesis.</text>
</comment>
<dbReference type="CDD" id="cd11716">
    <property type="entry name" value="THUMP_ThiI"/>
    <property type="match status" value="1"/>
</dbReference>
<dbReference type="UniPathway" id="UPA00060"/>
<feature type="binding site" evidence="19">
    <location>
        <begin position="181"/>
        <end position="182"/>
    </location>
    <ligand>
        <name>ATP</name>
        <dbReference type="ChEBI" id="CHEBI:30616"/>
    </ligand>
</feature>
<evidence type="ECO:0000256" key="16">
    <source>
        <dbReference type="ARBA" id="ARBA00075337"/>
    </source>
</evidence>
<comment type="function">
    <text evidence="12 19">Catalyzes the ATP-dependent transfer of a sulfur to tRNA to produce 4-thiouridine in position 8 of tRNAs, which functions as a near-UV photosensor. Also catalyzes the transfer of sulfur to the sulfur carrier protein ThiS, forming ThiS-thiocarboxylate. This is a step in the synthesis of thiazole, in the thiamine biosynthesis pathway. The sulfur is donated as persulfide by IscS.</text>
</comment>
<dbReference type="InterPro" id="IPR003720">
    <property type="entry name" value="tRNA_STrfase"/>
</dbReference>
<dbReference type="PANTHER" id="PTHR43209:SF1">
    <property type="entry name" value="TRNA SULFURTRANSFERASE"/>
    <property type="match status" value="1"/>
</dbReference>
<evidence type="ECO:0000256" key="8">
    <source>
        <dbReference type="ARBA" id="ARBA00022884"/>
    </source>
</evidence>
<evidence type="ECO:0000256" key="11">
    <source>
        <dbReference type="ARBA" id="ARBA00052330"/>
    </source>
</evidence>
<dbReference type="GO" id="GO:0005524">
    <property type="term" value="F:ATP binding"/>
    <property type="evidence" value="ECO:0007669"/>
    <property type="project" value="UniProtKB-UniRule"/>
</dbReference>
<evidence type="ECO:0000256" key="13">
    <source>
        <dbReference type="ARBA" id="ARBA00061472"/>
    </source>
</evidence>
<dbReference type="InterPro" id="IPR020536">
    <property type="entry name" value="ThiI_AANH"/>
</dbReference>
<dbReference type="Gene3D" id="3.40.50.620">
    <property type="entry name" value="HUPs"/>
    <property type="match status" value="1"/>
</dbReference>
<dbReference type="PROSITE" id="PS51165">
    <property type="entry name" value="THUMP"/>
    <property type="match status" value="1"/>
</dbReference>
<comment type="similarity">
    <text evidence="13 19">Belongs to the ThiI family.</text>
</comment>
<evidence type="ECO:0000256" key="2">
    <source>
        <dbReference type="ARBA" id="ARBA00004948"/>
    </source>
</evidence>
<feature type="binding site" evidence="19">
    <location>
        <begin position="206"/>
        <end position="207"/>
    </location>
    <ligand>
        <name>ATP</name>
        <dbReference type="ChEBI" id="CHEBI:30616"/>
    </ligand>
</feature>
<dbReference type="OrthoDB" id="9773948at2"/>
<comment type="catalytic activity">
    <reaction evidence="11 19">
        <text>[ThiS sulfur-carrier protein]-C-terminal Gly-Gly-AMP + S-sulfanyl-L-cysteinyl-[cysteine desulfurase] + AH2 = [ThiS sulfur-carrier protein]-C-terminal-Gly-aminoethanethioate + L-cysteinyl-[cysteine desulfurase] + A + AMP + 2 H(+)</text>
        <dbReference type="Rhea" id="RHEA:43340"/>
        <dbReference type="Rhea" id="RHEA-COMP:12157"/>
        <dbReference type="Rhea" id="RHEA-COMP:12158"/>
        <dbReference type="Rhea" id="RHEA-COMP:12910"/>
        <dbReference type="Rhea" id="RHEA-COMP:19908"/>
        <dbReference type="ChEBI" id="CHEBI:13193"/>
        <dbReference type="ChEBI" id="CHEBI:15378"/>
        <dbReference type="ChEBI" id="CHEBI:17499"/>
        <dbReference type="ChEBI" id="CHEBI:29950"/>
        <dbReference type="ChEBI" id="CHEBI:61963"/>
        <dbReference type="ChEBI" id="CHEBI:90618"/>
        <dbReference type="ChEBI" id="CHEBI:232372"/>
        <dbReference type="ChEBI" id="CHEBI:456215"/>
    </reaction>
</comment>
<evidence type="ECO:0000256" key="15">
    <source>
        <dbReference type="ARBA" id="ARBA00071867"/>
    </source>
</evidence>
<proteinExistence type="inferred from homology"/>
<dbReference type="GO" id="GO:0009229">
    <property type="term" value="P:thiamine diphosphate biosynthetic process"/>
    <property type="evidence" value="ECO:0007669"/>
    <property type="project" value="UniProtKB-UniRule"/>
</dbReference>
<dbReference type="EMBL" id="FWWR01000009">
    <property type="protein sequence ID" value="SMB81751.1"/>
    <property type="molecule type" value="Genomic_DNA"/>
</dbReference>
<dbReference type="NCBIfam" id="TIGR00342">
    <property type="entry name" value="tRNA uracil 4-sulfurtransferase ThiI"/>
    <property type="match status" value="1"/>
</dbReference>
<dbReference type="SMART" id="SM00981">
    <property type="entry name" value="THUMP"/>
    <property type="match status" value="1"/>
</dbReference>
<feature type="binding site" evidence="19">
    <location>
        <position position="285"/>
    </location>
    <ligand>
        <name>ATP</name>
        <dbReference type="ChEBI" id="CHEBI:30616"/>
    </ligand>
</feature>
<dbReference type="GO" id="GO:0000049">
    <property type="term" value="F:tRNA binding"/>
    <property type="evidence" value="ECO:0007669"/>
    <property type="project" value="UniProtKB-UniRule"/>
</dbReference>
<evidence type="ECO:0000259" key="20">
    <source>
        <dbReference type="PROSITE" id="PS51165"/>
    </source>
</evidence>
<evidence type="ECO:0000256" key="18">
    <source>
        <dbReference type="ARBA" id="ARBA00080570"/>
    </source>
</evidence>
<dbReference type="Proteomes" id="UP000192368">
    <property type="component" value="Unassembled WGS sequence"/>
</dbReference>
<keyword evidence="5 19" id="KW-0808">Transferase</keyword>
<dbReference type="GO" id="GO:0009228">
    <property type="term" value="P:thiamine biosynthetic process"/>
    <property type="evidence" value="ECO:0007669"/>
    <property type="project" value="UniProtKB-KW"/>
</dbReference>
<feature type="binding site" evidence="19">
    <location>
        <position position="263"/>
    </location>
    <ligand>
        <name>ATP</name>
        <dbReference type="ChEBI" id="CHEBI:30616"/>
    </ligand>
</feature>
<dbReference type="GO" id="GO:0052837">
    <property type="term" value="P:thiazole biosynthetic process"/>
    <property type="evidence" value="ECO:0007669"/>
    <property type="project" value="TreeGrafter"/>
</dbReference>
<feature type="binding site" evidence="19">
    <location>
        <position position="294"/>
    </location>
    <ligand>
        <name>ATP</name>
        <dbReference type="ChEBI" id="CHEBI:30616"/>
    </ligand>
</feature>
<organism evidence="21 22">
    <name type="scientific">Peptoniphilus asaccharolyticus DSM 20463</name>
    <dbReference type="NCBI Taxonomy" id="573058"/>
    <lineage>
        <taxon>Bacteria</taxon>
        <taxon>Bacillati</taxon>
        <taxon>Bacillota</taxon>
        <taxon>Tissierellia</taxon>
        <taxon>Tissierellales</taxon>
        <taxon>Peptoniphilaceae</taxon>
        <taxon>Peptoniphilus</taxon>
    </lineage>
</organism>
<dbReference type="GO" id="GO:0140741">
    <property type="term" value="F:tRNA-uracil-4 sulfurtransferase activity"/>
    <property type="evidence" value="ECO:0007669"/>
    <property type="project" value="UniProtKB-EC"/>
</dbReference>
<evidence type="ECO:0000256" key="5">
    <source>
        <dbReference type="ARBA" id="ARBA00022679"/>
    </source>
</evidence>
<dbReference type="InterPro" id="IPR049962">
    <property type="entry name" value="THUMP_ThiI"/>
</dbReference>
<dbReference type="InterPro" id="IPR050102">
    <property type="entry name" value="tRNA_sulfurtransferase_ThiI"/>
</dbReference>
<keyword evidence="8 19" id="KW-0694">RNA-binding</keyword>
<dbReference type="InterPro" id="IPR004114">
    <property type="entry name" value="THUMP_dom"/>
</dbReference>
<keyword evidence="9 19" id="KW-0784">Thiamine biosynthesis</keyword>
<keyword evidence="4 19" id="KW-0820">tRNA-binding</keyword>
<keyword evidence="22" id="KW-1185">Reference proteome</keyword>
<dbReference type="FunFam" id="3.40.50.620:FF:000053">
    <property type="entry name" value="Probable tRNA sulfurtransferase"/>
    <property type="match status" value="1"/>
</dbReference>
<dbReference type="GO" id="GO:0004810">
    <property type="term" value="F:CCA tRNA nucleotidyltransferase activity"/>
    <property type="evidence" value="ECO:0007669"/>
    <property type="project" value="InterPro"/>
</dbReference>
<comment type="catalytic activity">
    <reaction evidence="10 19">
        <text>[ThiI sulfur-carrier protein]-S-sulfanyl-L-cysteine + a uridine in tRNA + 2 reduced [2Fe-2S]-[ferredoxin] + ATP + H(+) = [ThiI sulfur-carrier protein]-L-cysteine + a 4-thiouridine in tRNA + 2 oxidized [2Fe-2S]-[ferredoxin] + AMP + diphosphate</text>
        <dbReference type="Rhea" id="RHEA:24176"/>
        <dbReference type="Rhea" id="RHEA-COMP:10000"/>
        <dbReference type="Rhea" id="RHEA-COMP:10001"/>
        <dbReference type="Rhea" id="RHEA-COMP:13337"/>
        <dbReference type="Rhea" id="RHEA-COMP:13338"/>
        <dbReference type="Rhea" id="RHEA-COMP:13339"/>
        <dbReference type="Rhea" id="RHEA-COMP:13340"/>
        <dbReference type="ChEBI" id="CHEBI:15378"/>
        <dbReference type="ChEBI" id="CHEBI:29950"/>
        <dbReference type="ChEBI" id="CHEBI:30616"/>
        <dbReference type="ChEBI" id="CHEBI:33019"/>
        <dbReference type="ChEBI" id="CHEBI:33737"/>
        <dbReference type="ChEBI" id="CHEBI:33738"/>
        <dbReference type="ChEBI" id="CHEBI:61963"/>
        <dbReference type="ChEBI" id="CHEBI:65315"/>
        <dbReference type="ChEBI" id="CHEBI:136798"/>
        <dbReference type="ChEBI" id="CHEBI:456215"/>
        <dbReference type="EC" id="2.8.1.4"/>
    </reaction>
</comment>
<dbReference type="AlphaFoldDB" id="A0A1W1ULR9"/>
<dbReference type="STRING" id="573058.SAMN00017477_0381"/>
<evidence type="ECO:0000256" key="9">
    <source>
        <dbReference type="ARBA" id="ARBA00022977"/>
    </source>
</evidence>
<dbReference type="Pfam" id="PF02926">
    <property type="entry name" value="THUMP"/>
    <property type="match status" value="1"/>
</dbReference>
<gene>
    <name evidence="19" type="primary">thiI</name>
    <name evidence="21" type="ORF">SAMN00017477_0381</name>
</gene>